<reference evidence="14 15" key="1">
    <citation type="submission" date="2016-04" db="EMBL/GenBank/DDBJ databases">
        <authorList>
            <consortium name="Pathogen Informatics"/>
        </authorList>
    </citation>
    <scope>NUCLEOTIDE SEQUENCE [LARGE SCALE GENOMIC DNA]</scope>
    <source>
        <strain evidence="14 15">H044680328</strain>
    </source>
</reference>
<dbReference type="NCBIfam" id="NF032898">
    <property type="entry name" value="APH_3p_II"/>
    <property type="match status" value="1"/>
</dbReference>
<dbReference type="EMBL" id="LT546645">
    <property type="protein sequence ID" value="SAI71945.1"/>
    <property type="molecule type" value="Genomic_DNA"/>
</dbReference>
<dbReference type="AlphaFoldDB" id="A0A157LWL8"/>
<comment type="catalytic activity">
    <reaction evidence="9">
        <text>kanamycin A + ATP = kanamycin 3'-phosphate + ADP + H(+)</text>
        <dbReference type="Rhea" id="RHEA:24256"/>
        <dbReference type="ChEBI" id="CHEBI:15378"/>
        <dbReference type="ChEBI" id="CHEBI:30616"/>
        <dbReference type="ChEBI" id="CHEBI:57909"/>
        <dbReference type="ChEBI" id="CHEBI:58214"/>
        <dbReference type="ChEBI" id="CHEBI:456216"/>
        <dbReference type="EC" id="2.7.1.95"/>
    </reaction>
</comment>
<keyword evidence="5 10" id="KW-0547">Nucleotide-binding</keyword>
<evidence type="ECO:0000256" key="9">
    <source>
        <dbReference type="ARBA" id="ARBA00048925"/>
    </source>
</evidence>
<dbReference type="NCBIfam" id="NF033068">
    <property type="entry name" value="APH_3p"/>
    <property type="match status" value="1"/>
</dbReference>
<evidence type="ECO:0000256" key="11">
    <source>
        <dbReference type="PIRSR" id="PIRSR000706-1"/>
    </source>
</evidence>
<dbReference type="GO" id="GO:0046677">
    <property type="term" value="P:response to antibiotic"/>
    <property type="evidence" value="ECO:0007669"/>
    <property type="project" value="UniProtKB-KW"/>
</dbReference>
<proteinExistence type="inferred from homology"/>
<dbReference type="OrthoDB" id="3806873at2"/>
<dbReference type="Proteomes" id="UP000076825">
    <property type="component" value="Chromosome 1"/>
</dbReference>
<keyword evidence="15" id="KW-1185">Reference proteome</keyword>
<dbReference type="Pfam" id="PF01636">
    <property type="entry name" value="APH"/>
    <property type="match status" value="1"/>
</dbReference>
<keyword evidence="6 10" id="KW-0418">Kinase</keyword>
<dbReference type="GO" id="GO:0008910">
    <property type="term" value="F:kanamycin kinase activity"/>
    <property type="evidence" value="ECO:0007669"/>
    <property type="project" value="UniProtKB-EC"/>
</dbReference>
<evidence type="ECO:0000256" key="4">
    <source>
        <dbReference type="ARBA" id="ARBA00022679"/>
    </source>
</evidence>
<dbReference type="SUPFAM" id="SSF56112">
    <property type="entry name" value="Protein kinase-like (PK-like)"/>
    <property type="match status" value="1"/>
</dbReference>
<name>A0A157LWL8_9BORD</name>
<sequence>MPFPCALRDTLAHARIDRQTIGESDATVWRLTDADGACRFLKAEAAHPLAELPAEVARLRWMRAQGLPCPEVLQTLQADGRHWLLMSAVPGRDLASTPDLSPQRTVALLAHALQRLHQTPPAACPFDHRLALRVAEASRRARAGLVDVDNFDPARQGQAVEALLRALVASQPPREDLVVTHGDACLPNFMVAEGRFSGFIDCARLGVADRHQDLALTARSIERNLGPEWLTPFFTCYGIEPDPARLAFYCLLDEFF</sequence>
<organism evidence="14 15">
    <name type="scientific">Bordetella trematum</name>
    <dbReference type="NCBI Taxonomy" id="123899"/>
    <lineage>
        <taxon>Bacteria</taxon>
        <taxon>Pseudomonadati</taxon>
        <taxon>Pseudomonadota</taxon>
        <taxon>Betaproteobacteria</taxon>
        <taxon>Burkholderiales</taxon>
        <taxon>Alcaligenaceae</taxon>
        <taxon>Bordetella</taxon>
    </lineage>
</organism>
<dbReference type="Gene3D" id="3.90.1200.10">
    <property type="match status" value="1"/>
</dbReference>
<dbReference type="InterPro" id="IPR002575">
    <property type="entry name" value="Aminoglycoside_PTrfase"/>
</dbReference>
<keyword evidence="12" id="KW-0460">Magnesium</keyword>
<evidence type="ECO:0000256" key="12">
    <source>
        <dbReference type="PIRSR" id="PIRSR000706-2"/>
    </source>
</evidence>
<dbReference type="PANTHER" id="PTHR21310:SF41">
    <property type="entry name" value="3'-PHOSPHOTRANSFERASE, PUTATIVE-RELATED"/>
    <property type="match status" value="1"/>
</dbReference>
<dbReference type="CDD" id="cd05150">
    <property type="entry name" value="APH"/>
    <property type="match status" value="1"/>
</dbReference>
<dbReference type="GO" id="GO:0046872">
    <property type="term" value="F:metal ion binding"/>
    <property type="evidence" value="ECO:0007669"/>
    <property type="project" value="UniProtKB-KW"/>
</dbReference>
<dbReference type="GO" id="GO:0005524">
    <property type="term" value="F:ATP binding"/>
    <property type="evidence" value="ECO:0007669"/>
    <property type="project" value="UniProtKB-KW"/>
</dbReference>
<dbReference type="PIRSF" id="PIRSF000706">
    <property type="entry name" value="Kanamycin_kin"/>
    <property type="match status" value="1"/>
</dbReference>
<evidence type="ECO:0000256" key="5">
    <source>
        <dbReference type="ARBA" id="ARBA00022741"/>
    </source>
</evidence>
<evidence type="ECO:0000256" key="7">
    <source>
        <dbReference type="ARBA" id="ARBA00022840"/>
    </source>
</evidence>
<evidence type="ECO:0000256" key="10">
    <source>
        <dbReference type="PIRNR" id="PIRNR000706"/>
    </source>
</evidence>
<keyword evidence="12" id="KW-0479">Metal-binding</keyword>
<dbReference type="KEGG" id="btrm:SAMEA390648702979"/>
<dbReference type="GeneID" id="56589771"/>
<accession>A0A157LWL8</accession>
<evidence type="ECO:0000256" key="8">
    <source>
        <dbReference type="ARBA" id="ARBA00023251"/>
    </source>
</evidence>
<protein>
    <recommendedName>
        <fullName evidence="3">Aminoglycoside 3'-phosphotransferase</fullName>
        <ecNumber evidence="2">2.7.1.95</ecNumber>
    </recommendedName>
</protein>
<feature type="active site" description="Proton acceptor" evidence="11">
    <location>
        <position position="183"/>
    </location>
</feature>
<dbReference type="InterPro" id="IPR051678">
    <property type="entry name" value="AGP_Transferase"/>
</dbReference>
<evidence type="ECO:0000313" key="14">
    <source>
        <dbReference type="EMBL" id="SAI71945.1"/>
    </source>
</evidence>
<evidence type="ECO:0000313" key="15">
    <source>
        <dbReference type="Proteomes" id="UP000076825"/>
    </source>
</evidence>
<dbReference type="eggNOG" id="COG3231">
    <property type="taxonomic scope" value="Bacteria"/>
</dbReference>
<dbReference type="InterPro" id="IPR024165">
    <property type="entry name" value="Kan/Strep_kinase"/>
</dbReference>
<gene>
    <name evidence="14" type="primary">neo</name>
    <name evidence="14" type="ORF">SAMEA3906487_02979</name>
</gene>
<dbReference type="PANTHER" id="PTHR21310">
    <property type="entry name" value="AMINOGLYCOSIDE PHOSPHOTRANSFERASE-RELATED-RELATED"/>
    <property type="match status" value="1"/>
</dbReference>
<evidence type="ECO:0000256" key="3">
    <source>
        <dbReference type="ARBA" id="ARBA00017903"/>
    </source>
</evidence>
<keyword evidence="4 10" id="KW-0808">Transferase</keyword>
<keyword evidence="7 10" id="KW-0067">ATP-binding</keyword>
<comment type="similarity">
    <text evidence="1 10">Belongs to the aminoglycoside phosphotransferase family.</text>
</comment>
<evidence type="ECO:0000259" key="13">
    <source>
        <dbReference type="Pfam" id="PF01636"/>
    </source>
</evidence>
<feature type="domain" description="Aminoglycoside phosphotransferase" evidence="13">
    <location>
        <begin position="22"/>
        <end position="249"/>
    </location>
</feature>
<dbReference type="EC" id="2.7.1.95" evidence="2"/>
<evidence type="ECO:0000256" key="6">
    <source>
        <dbReference type="ARBA" id="ARBA00022777"/>
    </source>
</evidence>
<dbReference type="Gene3D" id="3.30.200.20">
    <property type="entry name" value="Phosphorylase Kinase, domain 1"/>
    <property type="match status" value="1"/>
</dbReference>
<dbReference type="InterPro" id="IPR011009">
    <property type="entry name" value="Kinase-like_dom_sf"/>
</dbReference>
<dbReference type="RefSeq" id="WP_025517223.1">
    <property type="nucleotide sequence ID" value="NZ_CP016340.1"/>
</dbReference>
<dbReference type="PATRIC" id="fig|123899.6.peg.2970"/>
<feature type="binding site" evidence="12">
    <location>
        <position position="201"/>
    </location>
    <ligand>
        <name>Mg(2+)</name>
        <dbReference type="ChEBI" id="CHEBI:18420"/>
    </ligand>
</feature>
<dbReference type="STRING" id="123899.SAMEA3906487_02979"/>
<keyword evidence="8 10" id="KW-0046">Antibiotic resistance</keyword>
<evidence type="ECO:0000256" key="1">
    <source>
        <dbReference type="ARBA" id="ARBA00006219"/>
    </source>
</evidence>
<feature type="binding site" evidence="12">
    <location>
        <position position="188"/>
    </location>
    <ligand>
        <name>Mg(2+)</name>
        <dbReference type="ChEBI" id="CHEBI:18420"/>
    </ligand>
</feature>
<evidence type="ECO:0000256" key="2">
    <source>
        <dbReference type="ARBA" id="ARBA00012193"/>
    </source>
</evidence>